<keyword evidence="10" id="KW-1185">Reference proteome</keyword>
<evidence type="ECO:0000256" key="3">
    <source>
        <dbReference type="ARBA" id="ARBA00012601"/>
    </source>
</evidence>
<proteinExistence type="inferred from homology"/>
<comment type="catalytic activity">
    <reaction evidence="1">
        <text>Endohydrolysis of (1-&gt;4)-beta-D-glucosidic linkages in cellulose, lichenin and cereal beta-D-glucans.</text>
        <dbReference type="EC" id="3.2.1.4"/>
    </reaction>
</comment>
<protein>
    <recommendedName>
        <fullName evidence="3">cellulase</fullName>
        <ecNumber evidence="3">3.2.1.4</ecNumber>
    </recommendedName>
</protein>
<keyword evidence="4" id="KW-0378">Hydrolase</keyword>
<dbReference type="RefSeq" id="WP_089904115.1">
    <property type="nucleotide sequence ID" value="NZ_FOCI01000017.1"/>
</dbReference>
<name>A0A1H8GNH2_9RHOB</name>
<gene>
    <name evidence="9" type="ORF">SAMN04488003_11716</name>
</gene>
<evidence type="ECO:0000313" key="10">
    <source>
        <dbReference type="Proteomes" id="UP000199585"/>
    </source>
</evidence>
<dbReference type="GO" id="GO:0008810">
    <property type="term" value="F:cellulase activity"/>
    <property type="evidence" value="ECO:0007669"/>
    <property type="project" value="UniProtKB-EC"/>
</dbReference>
<keyword evidence="7" id="KW-0624">Polysaccharide degradation</keyword>
<evidence type="ECO:0000256" key="6">
    <source>
        <dbReference type="ARBA" id="ARBA00023295"/>
    </source>
</evidence>
<dbReference type="SUPFAM" id="SSF48208">
    <property type="entry name" value="Six-hairpin glycosidases"/>
    <property type="match status" value="1"/>
</dbReference>
<evidence type="ECO:0000256" key="1">
    <source>
        <dbReference type="ARBA" id="ARBA00000966"/>
    </source>
</evidence>
<dbReference type="InterPro" id="IPR008928">
    <property type="entry name" value="6-hairpin_glycosidase_sf"/>
</dbReference>
<dbReference type="PRINTS" id="PR00735">
    <property type="entry name" value="GLHYDRLASE8"/>
</dbReference>
<organism evidence="9 10">
    <name type="scientific">Loktanella fryxellensis</name>
    <dbReference type="NCBI Taxonomy" id="245187"/>
    <lineage>
        <taxon>Bacteria</taxon>
        <taxon>Pseudomonadati</taxon>
        <taxon>Pseudomonadota</taxon>
        <taxon>Alphaproteobacteria</taxon>
        <taxon>Rhodobacterales</taxon>
        <taxon>Roseobacteraceae</taxon>
        <taxon>Loktanella</taxon>
    </lineage>
</organism>
<evidence type="ECO:0000256" key="2">
    <source>
        <dbReference type="ARBA" id="ARBA00009209"/>
    </source>
</evidence>
<dbReference type="EMBL" id="FOCI01000017">
    <property type="protein sequence ID" value="SEN45284.1"/>
    <property type="molecule type" value="Genomic_DNA"/>
</dbReference>
<dbReference type="Proteomes" id="UP000199585">
    <property type="component" value="Unassembled WGS sequence"/>
</dbReference>
<dbReference type="InterPro" id="IPR012341">
    <property type="entry name" value="6hp_glycosidase-like_sf"/>
</dbReference>
<dbReference type="STRING" id="245187.SAMN04488003_11716"/>
<dbReference type="OrthoDB" id="9766708at2"/>
<dbReference type="EC" id="3.2.1.4" evidence="3"/>
<dbReference type="InterPro" id="IPR002037">
    <property type="entry name" value="Glyco_hydro_8"/>
</dbReference>
<evidence type="ECO:0000313" key="9">
    <source>
        <dbReference type="EMBL" id="SEN45284.1"/>
    </source>
</evidence>
<evidence type="ECO:0000256" key="5">
    <source>
        <dbReference type="ARBA" id="ARBA00023001"/>
    </source>
</evidence>
<keyword evidence="8" id="KW-0732">Signal</keyword>
<dbReference type="GO" id="GO:0030245">
    <property type="term" value="P:cellulose catabolic process"/>
    <property type="evidence" value="ECO:0007669"/>
    <property type="project" value="UniProtKB-KW"/>
</dbReference>
<sequence length="357" mass="37424">MNRREMIRAALAATLLVRPAAALAQDAAPHPLQPAWTAWKAAVMTPEGRIVDALQQGASHSESQGYGLLLAATLGDAAAFDAIDAWTMAHLAVRPDALLAWRWLPDAAAPVPDLNNASDGDLFYAWALVRAAVTLNRPELIPRATAIAGALAATCIVAHPDGSGRQVLTPAAAGFQRETGLVFNPAYLMPLALREVATATGVAALRICASDGLSILSDLASAGLMPDWIELRADGTAPAADLSDATGYDALRVPLFLIWSGDADHAAVTNQARADAAAQVAWGGAPTRMDRLTGRVLELSPDAGYAAIRRLTACAATPQQTGSFVPAFTTDQPYYPATLHLMTLLAQTETLPRCVPL</sequence>
<evidence type="ECO:0000256" key="8">
    <source>
        <dbReference type="SAM" id="SignalP"/>
    </source>
</evidence>
<evidence type="ECO:0000256" key="7">
    <source>
        <dbReference type="ARBA" id="ARBA00023326"/>
    </source>
</evidence>
<comment type="similarity">
    <text evidence="2">Belongs to the glycosyl hydrolase 8 (cellulase D) family.</text>
</comment>
<dbReference type="Pfam" id="PF01270">
    <property type="entry name" value="Glyco_hydro_8"/>
    <property type="match status" value="1"/>
</dbReference>
<dbReference type="Gene3D" id="1.50.10.10">
    <property type="match status" value="1"/>
</dbReference>
<dbReference type="AlphaFoldDB" id="A0A1H8GNH2"/>
<keyword evidence="6" id="KW-0326">Glycosidase</keyword>
<feature type="signal peptide" evidence="8">
    <location>
        <begin position="1"/>
        <end position="24"/>
    </location>
</feature>
<keyword evidence="7" id="KW-0119">Carbohydrate metabolism</keyword>
<evidence type="ECO:0000256" key="4">
    <source>
        <dbReference type="ARBA" id="ARBA00022801"/>
    </source>
</evidence>
<keyword evidence="5" id="KW-0136">Cellulose degradation</keyword>
<feature type="chain" id="PRO_5011445937" description="cellulase" evidence="8">
    <location>
        <begin position="25"/>
        <end position="357"/>
    </location>
</feature>
<accession>A0A1H8GNH2</accession>
<reference evidence="9 10" key="1">
    <citation type="submission" date="2016-10" db="EMBL/GenBank/DDBJ databases">
        <authorList>
            <person name="de Groot N.N."/>
        </authorList>
    </citation>
    <scope>NUCLEOTIDE SEQUENCE [LARGE SCALE GENOMIC DNA]</scope>
    <source>
        <strain evidence="9 10">DSM 16213</strain>
    </source>
</reference>